<feature type="coiled-coil region" evidence="11">
    <location>
        <begin position="347"/>
        <end position="378"/>
    </location>
</feature>
<dbReference type="FunCoup" id="A0A6J2Y0Z3">
    <property type="interactions" value="169"/>
</dbReference>
<dbReference type="Gene3D" id="3.90.920.10">
    <property type="entry name" value="DNA primase, PRIM domain"/>
    <property type="match status" value="1"/>
</dbReference>
<dbReference type="NCBIfam" id="TIGR00335">
    <property type="entry name" value="primase_sml"/>
    <property type="match status" value="1"/>
</dbReference>
<dbReference type="CDD" id="cd04860">
    <property type="entry name" value="AE_Prim_S"/>
    <property type="match status" value="1"/>
</dbReference>
<keyword evidence="11" id="KW-0175">Coiled coil</keyword>
<comment type="similarity">
    <text evidence="1 10">Belongs to the eukaryotic-type primase small subunit family.</text>
</comment>
<name>A0A6J2Y0Z3_SITOR</name>
<evidence type="ECO:0000256" key="9">
    <source>
        <dbReference type="ARBA" id="ARBA00023163"/>
    </source>
</evidence>
<evidence type="ECO:0000256" key="11">
    <source>
        <dbReference type="SAM" id="Coils"/>
    </source>
</evidence>
<protein>
    <recommendedName>
        <fullName evidence="10">DNA primase</fullName>
        <ecNumber evidence="10">2.7.7.-</ecNumber>
    </recommendedName>
</protein>
<evidence type="ECO:0000256" key="10">
    <source>
        <dbReference type="RuleBase" id="RU003514"/>
    </source>
</evidence>
<evidence type="ECO:0000313" key="13">
    <source>
        <dbReference type="RefSeq" id="XP_030756971.1"/>
    </source>
</evidence>
<dbReference type="FunFam" id="3.90.920.10:FF:000003">
    <property type="entry name" value="DNA primase"/>
    <property type="match status" value="1"/>
</dbReference>
<dbReference type="EC" id="2.7.7.-" evidence="10"/>
<evidence type="ECO:0000256" key="4">
    <source>
        <dbReference type="ARBA" id="ARBA00022679"/>
    </source>
</evidence>
<dbReference type="GO" id="GO:0005658">
    <property type="term" value="C:alpha DNA polymerase:primase complex"/>
    <property type="evidence" value="ECO:0007669"/>
    <property type="project" value="UniProtKB-ARBA"/>
</dbReference>
<keyword evidence="8" id="KW-0862">Zinc</keyword>
<dbReference type="InParanoid" id="A0A6J2Y0Z3"/>
<keyword evidence="6 10" id="KW-0235">DNA replication</keyword>
<accession>A0A6J2Y0Z3</accession>
<dbReference type="InterPro" id="IPR014052">
    <property type="entry name" value="DNA_primase_ssu_euk/arc"/>
</dbReference>
<evidence type="ECO:0000313" key="12">
    <source>
        <dbReference type="Proteomes" id="UP000504635"/>
    </source>
</evidence>
<sequence>MSGEVTTGKTLVDLLQTYYHRLFPSLPLYHWLSYGKAFTFSKREISFTLPGDVYIRYLSYDTHRDFVDDLYKKVPVKIDIGCIYLTRPKEKNALTKITPESKEIVFDIDMTDYDDIRTCCSGANVCIKCWKWMAIACKIIDTALKEDFGFNHVLWVFSGRRGIHAWISDSSARDYDDNIRLGIVEYLTVVKGGLGTTKKVQLSQIHPSLKRALAIIDQYFIEDIVKAQDILGTQQRLDNFLKVIDVEIRKPIGDSMGQCKSSEERWQAFEHTFKDLLRKGNVPKDECYLFEELKLFYAYPRLDLNVTKGITHLLKSPFCVHPKTGKICVPFDVKEVDNFDPKNVPTLEQLFNELDAYNKKAKELEEAAMEAKETATNKVKIKDYRKTSLLGPVNVFKEFLRNMGKNGANKTAETDLTF</sequence>
<keyword evidence="4 10" id="KW-0808">Transferase</keyword>
<reference evidence="13" key="1">
    <citation type="submission" date="2025-08" db="UniProtKB">
        <authorList>
            <consortium name="RefSeq"/>
        </authorList>
    </citation>
    <scope>IDENTIFICATION</scope>
    <source>
        <tissue evidence="13">Gonads</tissue>
    </source>
</reference>
<keyword evidence="9" id="KW-0804">Transcription</keyword>
<keyword evidence="7" id="KW-0479">Metal-binding</keyword>
<keyword evidence="2 10" id="KW-0240">DNA-directed RNA polymerase</keyword>
<evidence type="ECO:0000256" key="7">
    <source>
        <dbReference type="ARBA" id="ARBA00022723"/>
    </source>
</evidence>
<dbReference type="GO" id="GO:0006269">
    <property type="term" value="P:DNA replication, synthesis of primer"/>
    <property type="evidence" value="ECO:0007669"/>
    <property type="project" value="UniProtKB-KW"/>
</dbReference>
<proteinExistence type="inferred from homology"/>
<evidence type="ECO:0000256" key="6">
    <source>
        <dbReference type="ARBA" id="ARBA00022705"/>
    </source>
</evidence>
<dbReference type="OrthoDB" id="19606at2759"/>
<dbReference type="GeneID" id="115882863"/>
<dbReference type="Pfam" id="PF01896">
    <property type="entry name" value="DNA_primase_S"/>
    <property type="match status" value="1"/>
</dbReference>
<dbReference type="SUPFAM" id="SSF56747">
    <property type="entry name" value="Prim-pol domain"/>
    <property type="match status" value="1"/>
</dbReference>
<dbReference type="InterPro" id="IPR002755">
    <property type="entry name" value="DNA_primase_S"/>
</dbReference>
<gene>
    <name evidence="13" type="primary">LOC115882863</name>
</gene>
<dbReference type="KEGG" id="soy:115882863"/>
<dbReference type="PANTHER" id="PTHR10536">
    <property type="entry name" value="DNA PRIMASE SMALL SUBUNIT"/>
    <property type="match status" value="1"/>
</dbReference>
<dbReference type="RefSeq" id="XP_030756971.1">
    <property type="nucleotide sequence ID" value="XM_030901111.1"/>
</dbReference>
<keyword evidence="3 10" id="KW-0639">Primosome</keyword>
<dbReference type="GO" id="GO:0046872">
    <property type="term" value="F:metal ion binding"/>
    <property type="evidence" value="ECO:0007669"/>
    <property type="project" value="UniProtKB-KW"/>
</dbReference>
<keyword evidence="5" id="KW-0548">Nucleotidyltransferase</keyword>
<dbReference type="Proteomes" id="UP000504635">
    <property type="component" value="Unplaced"/>
</dbReference>
<evidence type="ECO:0000256" key="5">
    <source>
        <dbReference type="ARBA" id="ARBA00022695"/>
    </source>
</evidence>
<evidence type="ECO:0000256" key="2">
    <source>
        <dbReference type="ARBA" id="ARBA00022478"/>
    </source>
</evidence>
<keyword evidence="12" id="KW-1185">Reference proteome</keyword>
<dbReference type="AlphaFoldDB" id="A0A6J2Y0Z3"/>
<evidence type="ECO:0000256" key="1">
    <source>
        <dbReference type="ARBA" id="ARBA00009762"/>
    </source>
</evidence>
<dbReference type="GO" id="GO:0003899">
    <property type="term" value="F:DNA-directed RNA polymerase activity"/>
    <property type="evidence" value="ECO:0007669"/>
    <property type="project" value="InterPro"/>
</dbReference>
<evidence type="ECO:0000256" key="3">
    <source>
        <dbReference type="ARBA" id="ARBA00022515"/>
    </source>
</evidence>
<organism evidence="12 13">
    <name type="scientific">Sitophilus oryzae</name>
    <name type="common">Rice weevil</name>
    <name type="synonym">Curculio oryzae</name>
    <dbReference type="NCBI Taxonomy" id="7048"/>
    <lineage>
        <taxon>Eukaryota</taxon>
        <taxon>Metazoa</taxon>
        <taxon>Ecdysozoa</taxon>
        <taxon>Arthropoda</taxon>
        <taxon>Hexapoda</taxon>
        <taxon>Insecta</taxon>
        <taxon>Pterygota</taxon>
        <taxon>Neoptera</taxon>
        <taxon>Endopterygota</taxon>
        <taxon>Coleoptera</taxon>
        <taxon>Polyphaga</taxon>
        <taxon>Cucujiformia</taxon>
        <taxon>Curculionidae</taxon>
        <taxon>Dryophthorinae</taxon>
        <taxon>Sitophilus</taxon>
    </lineage>
</organism>
<evidence type="ECO:0000256" key="8">
    <source>
        <dbReference type="ARBA" id="ARBA00022833"/>
    </source>
</evidence>